<dbReference type="AlphaFoldDB" id="A0A7W5ZK42"/>
<dbReference type="Proteomes" id="UP000541352">
    <property type="component" value="Unassembled WGS sequence"/>
</dbReference>
<evidence type="ECO:0000313" key="2">
    <source>
        <dbReference type="Proteomes" id="UP000541352"/>
    </source>
</evidence>
<organism evidence="1 2">
    <name type="scientific">Runella defluvii</name>
    <dbReference type="NCBI Taxonomy" id="370973"/>
    <lineage>
        <taxon>Bacteria</taxon>
        <taxon>Pseudomonadati</taxon>
        <taxon>Bacteroidota</taxon>
        <taxon>Cytophagia</taxon>
        <taxon>Cytophagales</taxon>
        <taxon>Spirosomataceae</taxon>
        <taxon>Runella</taxon>
    </lineage>
</organism>
<accession>A0A7W5ZK42</accession>
<protein>
    <submittedName>
        <fullName evidence="1">Tetratricopeptide (TPR) repeat protein</fullName>
    </submittedName>
</protein>
<sequence>MNYQEQLRIFKEIYESSPENLSYKNGLAISLARLGTFYLKQNQIGEALTHFLESRTLFAELWQATQGQIVQFTYYFAMNTHDVTRIVKFLIENNQYPPEQAPAIKEAIKAMRQEGHAALHPLAEAGVLQENQKWLLAELGDEAWYGF</sequence>
<gene>
    <name evidence="1" type="ORF">FHS57_002631</name>
</gene>
<evidence type="ECO:0000313" key="1">
    <source>
        <dbReference type="EMBL" id="MBB3838625.1"/>
    </source>
</evidence>
<keyword evidence="2" id="KW-1185">Reference proteome</keyword>
<dbReference type="EMBL" id="JACIBY010000005">
    <property type="protein sequence ID" value="MBB3838625.1"/>
    <property type="molecule type" value="Genomic_DNA"/>
</dbReference>
<dbReference type="InterPro" id="IPR011990">
    <property type="entry name" value="TPR-like_helical_dom_sf"/>
</dbReference>
<proteinExistence type="predicted"/>
<name>A0A7W5ZK42_9BACT</name>
<reference evidence="1 2" key="1">
    <citation type="submission" date="2020-08" db="EMBL/GenBank/DDBJ databases">
        <title>Genomic Encyclopedia of Type Strains, Phase IV (KMG-IV): sequencing the most valuable type-strain genomes for metagenomic binning, comparative biology and taxonomic classification.</title>
        <authorList>
            <person name="Goeker M."/>
        </authorList>
    </citation>
    <scope>NUCLEOTIDE SEQUENCE [LARGE SCALE GENOMIC DNA]</scope>
    <source>
        <strain evidence="1 2">DSM 17976</strain>
    </source>
</reference>
<comment type="caution">
    <text evidence="1">The sequence shown here is derived from an EMBL/GenBank/DDBJ whole genome shotgun (WGS) entry which is preliminary data.</text>
</comment>
<dbReference type="Gene3D" id="1.25.40.10">
    <property type="entry name" value="Tetratricopeptide repeat domain"/>
    <property type="match status" value="1"/>
</dbReference>